<feature type="compositionally biased region" description="Polar residues" evidence="2">
    <location>
        <begin position="273"/>
        <end position="288"/>
    </location>
</feature>
<dbReference type="InterPro" id="IPR037239">
    <property type="entry name" value="OSBP_sf"/>
</dbReference>
<keyword evidence="4" id="KW-1185">Reference proteome</keyword>
<dbReference type="GO" id="GO:0032934">
    <property type="term" value="F:sterol binding"/>
    <property type="evidence" value="ECO:0007669"/>
    <property type="project" value="TreeGrafter"/>
</dbReference>
<dbReference type="GO" id="GO:0016020">
    <property type="term" value="C:membrane"/>
    <property type="evidence" value="ECO:0007669"/>
    <property type="project" value="TreeGrafter"/>
</dbReference>
<dbReference type="SUPFAM" id="SSF144000">
    <property type="entry name" value="Oxysterol-binding protein-like"/>
    <property type="match status" value="1"/>
</dbReference>
<dbReference type="AlphaFoldDB" id="L8X029"/>
<evidence type="ECO:0000256" key="2">
    <source>
        <dbReference type="SAM" id="MobiDB-lite"/>
    </source>
</evidence>
<gene>
    <name evidence="3" type="ORF">AG1IA_03535</name>
</gene>
<dbReference type="Gene3D" id="2.40.160.120">
    <property type="match status" value="1"/>
</dbReference>
<accession>L8X029</accession>
<dbReference type="EMBL" id="AFRT01000808">
    <property type="protein sequence ID" value="ELU42437.1"/>
    <property type="molecule type" value="Genomic_DNA"/>
</dbReference>
<dbReference type="InterPro" id="IPR000648">
    <property type="entry name" value="Oxysterol-bd"/>
</dbReference>
<comment type="caution">
    <text evidence="3">The sequence shown here is derived from an EMBL/GenBank/DDBJ whole genome shotgun (WGS) entry which is preliminary data.</text>
</comment>
<dbReference type="Gene3D" id="3.30.70.3490">
    <property type="match status" value="1"/>
</dbReference>
<evidence type="ECO:0000313" key="3">
    <source>
        <dbReference type="EMBL" id="ELU42437.1"/>
    </source>
</evidence>
<sequence>MSGAYQFQAPTKYLNYHAQLQEWADQNHVLLEWHLVSTEYFDGAPVHSVCPSVAGNRLTWAIGRGRQMKYAKEASAEALINTPGVYLSYHRKQALSGIIEKRHLHHHQHPSFAIVMGKTSAEADRKDFDTRDASSLSLPAGAHDAAEPVADSGEGKLKMIVGLVKKCLGVKDIYNNHGCRNREIAELGLVRINDSDDNLMRMLAVLRFTFTKDLKFVHGKICKPYNSVLGEYFRCHTSVTPLKYPANPNEPPIFPAHTLISSNSSLAPPDQVPSETASVRSTTSTSGPNAARSHKHRSSAGAAAGVPGSGDDSNEVEGASAGDDRVRVVFLTEQVSHHPPISSFYITAPERASALLSQVDQISAKVVGTSVRVTPGSSNKGIFINITKGPGELASHSGVAALVHMGSRALLTRHSLQTIVTCDRPGKDSLRAIIEYKEESWIGRSQFLVEGVIHSYNPSEPDECASWTKVKSVPQSRVVATFDGTWRGLIKWKRVGSSVSDPWCVTLGPQQLPNESHRLWEHVTKNLLSKNYSEATRVKQNIEQQQRDDAASRKARNEEFVPVYFEQDISNGQPVLTAEGRKAVEEELTLAASLPVSRGVTGCNL</sequence>
<dbReference type="Proteomes" id="UP000011668">
    <property type="component" value="Unassembled WGS sequence"/>
</dbReference>
<reference evidence="3 4" key="1">
    <citation type="journal article" date="2013" name="Nat. Commun.">
        <title>The evolution and pathogenic mechanisms of the rice sheath blight pathogen.</title>
        <authorList>
            <person name="Zheng A."/>
            <person name="Lin R."/>
            <person name="Xu L."/>
            <person name="Qin P."/>
            <person name="Tang C."/>
            <person name="Ai P."/>
            <person name="Zhang D."/>
            <person name="Liu Y."/>
            <person name="Sun Z."/>
            <person name="Feng H."/>
            <person name="Wang Y."/>
            <person name="Chen Y."/>
            <person name="Liang X."/>
            <person name="Fu R."/>
            <person name="Li Q."/>
            <person name="Zhang J."/>
            <person name="Yu X."/>
            <person name="Xie Z."/>
            <person name="Ding L."/>
            <person name="Guan P."/>
            <person name="Tang J."/>
            <person name="Liang Y."/>
            <person name="Wang S."/>
            <person name="Deng Q."/>
            <person name="Li S."/>
            <person name="Zhu J."/>
            <person name="Wang L."/>
            <person name="Liu H."/>
            <person name="Li P."/>
        </authorList>
    </citation>
    <scope>NUCLEOTIDE SEQUENCE [LARGE SCALE GENOMIC DNA]</scope>
    <source>
        <strain evidence="4">AG-1 IA</strain>
    </source>
</reference>
<dbReference type="Pfam" id="PF01237">
    <property type="entry name" value="Oxysterol_BP"/>
    <property type="match status" value="1"/>
</dbReference>
<dbReference type="HOGENOM" id="CLU_029722_0_0_1"/>
<dbReference type="OrthoDB" id="48057at2759"/>
<feature type="compositionally biased region" description="Low complexity" evidence="2">
    <location>
        <begin position="299"/>
        <end position="311"/>
    </location>
</feature>
<dbReference type="STRING" id="983506.L8X029"/>
<dbReference type="OMA" id="WNYLDAP"/>
<comment type="similarity">
    <text evidence="1">Belongs to the OSBP family.</text>
</comment>
<feature type="region of interest" description="Disordered" evidence="2">
    <location>
        <begin position="255"/>
        <end position="321"/>
    </location>
</feature>
<dbReference type="GO" id="GO:0005829">
    <property type="term" value="C:cytosol"/>
    <property type="evidence" value="ECO:0007669"/>
    <property type="project" value="TreeGrafter"/>
</dbReference>
<protein>
    <submittedName>
        <fullName evidence="3">Oxysterol-binding protein, putative</fullName>
    </submittedName>
</protein>
<dbReference type="SUPFAM" id="SSF54768">
    <property type="entry name" value="dsRNA-binding domain-like"/>
    <property type="match status" value="1"/>
</dbReference>
<evidence type="ECO:0000313" key="4">
    <source>
        <dbReference type="Proteomes" id="UP000011668"/>
    </source>
</evidence>
<proteinExistence type="inferred from homology"/>
<dbReference type="PANTHER" id="PTHR10972">
    <property type="entry name" value="OXYSTEROL-BINDING PROTEIN-RELATED"/>
    <property type="match status" value="1"/>
</dbReference>
<name>L8X029_THACA</name>
<organism evidence="3 4">
    <name type="scientific">Thanatephorus cucumeris (strain AG1-IA)</name>
    <name type="common">Rice sheath blight fungus</name>
    <name type="synonym">Rhizoctonia solani</name>
    <dbReference type="NCBI Taxonomy" id="983506"/>
    <lineage>
        <taxon>Eukaryota</taxon>
        <taxon>Fungi</taxon>
        <taxon>Dikarya</taxon>
        <taxon>Basidiomycota</taxon>
        <taxon>Agaricomycotina</taxon>
        <taxon>Agaricomycetes</taxon>
        <taxon>Cantharellales</taxon>
        <taxon>Ceratobasidiaceae</taxon>
        <taxon>Rhizoctonia</taxon>
        <taxon>Rhizoctonia solani AG-1</taxon>
    </lineage>
</organism>
<dbReference type="PANTHER" id="PTHR10972:SF212">
    <property type="entry name" value="OXYSTEROL-BINDING PROTEIN-LIKE PROTEIN 1"/>
    <property type="match status" value="1"/>
</dbReference>
<evidence type="ECO:0000256" key="1">
    <source>
        <dbReference type="ARBA" id="ARBA00008842"/>
    </source>
</evidence>